<evidence type="ECO:0000256" key="1">
    <source>
        <dbReference type="ARBA" id="ARBA00006420"/>
    </source>
</evidence>
<dbReference type="Pfam" id="PF01106">
    <property type="entry name" value="NifU"/>
    <property type="match status" value="1"/>
</dbReference>
<dbReference type="GO" id="GO:0016226">
    <property type="term" value="P:iron-sulfur cluster assembly"/>
    <property type="evidence" value="ECO:0007669"/>
    <property type="project" value="InterPro"/>
</dbReference>
<gene>
    <name evidence="3" type="ORF">MNBD_NITROSPINAE05-686</name>
</gene>
<dbReference type="InterPro" id="IPR034904">
    <property type="entry name" value="FSCA_dom_sf"/>
</dbReference>
<proteinExistence type="inferred from homology"/>
<protein>
    <recommendedName>
        <fullName evidence="2">Scaffold protein Nfu/NifU N-terminal domain-containing protein</fullName>
    </recommendedName>
</protein>
<feature type="domain" description="Scaffold protein Nfu/NifU N-terminal" evidence="2">
    <location>
        <begin position="12"/>
        <end position="98"/>
    </location>
</feature>
<dbReference type="GO" id="GO:0005506">
    <property type="term" value="F:iron ion binding"/>
    <property type="evidence" value="ECO:0007669"/>
    <property type="project" value="InterPro"/>
</dbReference>
<comment type="similarity">
    <text evidence="1">Belongs to the NifU family.</text>
</comment>
<dbReference type="AlphaFoldDB" id="A0A3B1CXW3"/>
<organism evidence="3">
    <name type="scientific">hydrothermal vent metagenome</name>
    <dbReference type="NCBI Taxonomy" id="652676"/>
    <lineage>
        <taxon>unclassified sequences</taxon>
        <taxon>metagenomes</taxon>
        <taxon>ecological metagenomes</taxon>
    </lineage>
</organism>
<dbReference type="PANTHER" id="PTHR11178">
    <property type="entry name" value="IRON-SULFUR CLUSTER SCAFFOLD PROTEIN NFU-RELATED"/>
    <property type="match status" value="1"/>
</dbReference>
<dbReference type="EMBL" id="UOGG01000066">
    <property type="protein sequence ID" value="VAX28738.1"/>
    <property type="molecule type" value="Genomic_DNA"/>
</dbReference>
<sequence>MNEGVEKKFEVLDTEMTPNPNAFKYVLNAPVVGSGARSVTSEEDAKGDHFIRSVFDLGNVQSIYMTENFVTVSFQSAHNLELLVDAVEDIIEEHLTFYDGQDAKPEETDEPSILESLDKIDFPNLSDPEKGAVIDAVLDETVRPALANDGGGLTVLDFSDNTLRIRYQGACGSCPSSATGTLRAIENILHSSLKQKIRVISSS</sequence>
<dbReference type="GO" id="GO:0051536">
    <property type="term" value="F:iron-sulfur cluster binding"/>
    <property type="evidence" value="ECO:0007669"/>
    <property type="project" value="InterPro"/>
</dbReference>
<dbReference type="SUPFAM" id="SSF117916">
    <property type="entry name" value="Fe-S cluster assembly (FSCA) domain-like"/>
    <property type="match status" value="1"/>
</dbReference>
<dbReference type="Gene3D" id="3.30.1370.70">
    <property type="entry name" value="Scaffold protein Nfu/NifU, N-terminal domain"/>
    <property type="match status" value="1"/>
</dbReference>
<dbReference type="InterPro" id="IPR036498">
    <property type="entry name" value="Nfu/NifU_N_sf"/>
</dbReference>
<dbReference type="Gene3D" id="3.30.300.130">
    <property type="entry name" value="Fe-S cluster assembly (FSCA)"/>
    <property type="match status" value="1"/>
</dbReference>
<dbReference type="InterPro" id="IPR014824">
    <property type="entry name" value="Nfu/NifU_N"/>
</dbReference>
<dbReference type="Pfam" id="PF08712">
    <property type="entry name" value="Nfu_N"/>
    <property type="match status" value="1"/>
</dbReference>
<accession>A0A3B1CXW3</accession>
<dbReference type="PANTHER" id="PTHR11178:SF1">
    <property type="entry name" value="NFU1 IRON-SULFUR CLUSTER SCAFFOLD HOMOLOG, MITOCHONDRIAL"/>
    <property type="match status" value="1"/>
</dbReference>
<dbReference type="SMART" id="SM00932">
    <property type="entry name" value="Nfu_N"/>
    <property type="match status" value="1"/>
</dbReference>
<evidence type="ECO:0000313" key="3">
    <source>
        <dbReference type="EMBL" id="VAX28738.1"/>
    </source>
</evidence>
<dbReference type="SUPFAM" id="SSF110836">
    <property type="entry name" value="Hypothetical protein SAV1430"/>
    <property type="match status" value="1"/>
</dbReference>
<reference evidence="3" key="1">
    <citation type="submission" date="2018-06" db="EMBL/GenBank/DDBJ databases">
        <authorList>
            <person name="Zhirakovskaya E."/>
        </authorList>
    </citation>
    <scope>NUCLEOTIDE SEQUENCE</scope>
</reference>
<name>A0A3B1CXW3_9ZZZZ</name>
<evidence type="ECO:0000259" key="2">
    <source>
        <dbReference type="SMART" id="SM00932"/>
    </source>
</evidence>
<dbReference type="InterPro" id="IPR001075">
    <property type="entry name" value="NIF_FeS_clus_asmbl_NifU_C"/>
</dbReference>